<feature type="non-terminal residue" evidence="1">
    <location>
        <position position="31"/>
    </location>
</feature>
<dbReference type="EMBL" id="BARW01043486">
    <property type="protein sequence ID" value="GAJ20263.1"/>
    <property type="molecule type" value="Genomic_DNA"/>
</dbReference>
<dbReference type="InterPro" id="IPR016181">
    <property type="entry name" value="Acyl_CoA_acyltransferase"/>
</dbReference>
<dbReference type="AlphaFoldDB" id="X1URY1"/>
<name>X1URY1_9ZZZZ</name>
<reference evidence="1" key="1">
    <citation type="journal article" date="2014" name="Front. Microbiol.">
        <title>High frequency of phylogenetically diverse reductive dehalogenase-homologous genes in deep subseafloor sedimentary metagenomes.</title>
        <authorList>
            <person name="Kawai M."/>
            <person name="Futagami T."/>
            <person name="Toyoda A."/>
            <person name="Takaki Y."/>
            <person name="Nishi S."/>
            <person name="Hori S."/>
            <person name="Arai W."/>
            <person name="Tsubouchi T."/>
            <person name="Morono Y."/>
            <person name="Uchiyama I."/>
            <person name="Ito T."/>
            <person name="Fujiyama A."/>
            <person name="Inagaki F."/>
            <person name="Takami H."/>
        </authorList>
    </citation>
    <scope>NUCLEOTIDE SEQUENCE</scope>
    <source>
        <strain evidence="1">Expedition CK06-06</strain>
    </source>
</reference>
<sequence>MGHPEFQKKGIGEALDRKLLQEAERVGIEIV</sequence>
<evidence type="ECO:0000313" key="1">
    <source>
        <dbReference type="EMBL" id="GAJ20263.1"/>
    </source>
</evidence>
<comment type="caution">
    <text evidence="1">The sequence shown here is derived from an EMBL/GenBank/DDBJ whole genome shotgun (WGS) entry which is preliminary data.</text>
</comment>
<protein>
    <recommendedName>
        <fullName evidence="2">N-acetyltransferase domain-containing protein</fullName>
    </recommendedName>
</protein>
<dbReference type="SUPFAM" id="SSF55729">
    <property type="entry name" value="Acyl-CoA N-acyltransferases (Nat)"/>
    <property type="match status" value="1"/>
</dbReference>
<gene>
    <name evidence="1" type="ORF">S12H4_63651</name>
</gene>
<organism evidence="1">
    <name type="scientific">marine sediment metagenome</name>
    <dbReference type="NCBI Taxonomy" id="412755"/>
    <lineage>
        <taxon>unclassified sequences</taxon>
        <taxon>metagenomes</taxon>
        <taxon>ecological metagenomes</taxon>
    </lineage>
</organism>
<proteinExistence type="predicted"/>
<evidence type="ECO:0008006" key="2">
    <source>
        <dbReference type="Google" id="ProtNLM"/>
    </source>
</evidence>
<accession>X1URY1</accession>